<evidence type="ECO:0000256" key="9">
    <source>
        <dbReference type="ARBA" id="ARBA00038929"/>
    </source>
</evidence>
<dbReference type="PANTHER" id="PTHR31297">
    <property type="entry name" value="GLUCAN ENDO-1,6-BETA-GLUCOSIDASE B"/>
    <property type="match status" value="1"/>
</dbReference>
<evidence type="ECO:0000313" key="14">
    <source>
        <dbReference type="EMBL" id="MBW0477739.1"/>
    </source>
</evidence>
<proteinExistence type="inferred from homology"/>
<evidence type="ECO:0000313" key="15">
    <source>
        <dbReference type="Proteomes" id="UP000765509"/>
    </source>
</evidence>
<evidence type="ECO:0000256" key="4">
    <source>
        <dbReference type="ARBA" id="ARBA00022729"/>
    </source>
</evidence>
<dbReference type="GO" id="GO:0009986">
    <property type="term" value="C:cell surface"/>
    <property type="evidence" value="ECO:0007669"/>
    <property type="project" value="TreeGrafter"/>
</dbReference>
<organism evidence="14 15">
    <name type="scientific">Austropuccinia psidii MF-1</name>
    <dbReference type="NCBI Taxonomy" id="1389203"/>
    <lineage>
        <taxon>Eukaryota</taxon>
        <taxon>Fungi</taxon>
        <taxon>Dikarya</taxon>
        <taxon>Basidiomycota</taxon>
        <taxon>Pucciniomycotina</taxon>
        <taxon>Pucciniomycetes</taxon>
        <taxon>Pucciniales</taxon>
        <taxon>Sphaerophragmiaceae</taxon>
        <taxon>Austropuccinia</taxon>
    </lineage>
</organism>
<dbReference type="EC" id="3.2.1.58" evidence="9"/>
<dbReference type="Proteomes" id="UP000765509">
    <property type="component" value="Unassembled WGS sequence"/>
</dbReference>
<evidence type="ECO:0000256" key="5">
    <source>
        <dbReference type="ARBA" id="ARBA00022801"/>
    </source>
</evidence>
<dbReference type="GO" id="GO:0071555">
    <property type="term" value="P:cell wall organization"/>
    <property type="evidence" value="ECO:0007669"/>
    <property type="project" value="UniProtKB-KW"/>
</dbReference>
<dbReference type="GO" id="GO:0009251">
    <property type="term" value="P:glucan catabolic process"/>
    <property type="evidence" value="ECO:0007669"/>
    <property type="project" value="TreeGrafter"/>
</dbReference>
<dbReference type="Pfam" id="PF00150">
    <property type="entry name" value="Cellulase"/>
    <property type="match status" value="1"/>
</dbReference>
<dbReference type="GO" id="GO:0005576">
    <property type="term" value="C:extracellular region"/>
    <property type="evidence" value="ECO:0007669"/>
    <property type="project" value="UniProtKB-SubCell"/>
</dbReference>
<gene>
    <name evidence="14" type="ORF">O181_017454</name>
</gene>
<comment type="subcellular location">
    <subcellularLocation>
        <location evidence="1">Secreted</location>
    </subcellularLocation>
</comment>
<evidence type="ECO:0000256" key="3">
    <source>
        <dbReference type="ARBA" id="ARBA00022525"/>
    </source>
</evidence>
<dbReference type="SUPFAM" id="SSF51445">
    <property type="entry name" value="(Trans)glycosidases"/>
    <property type="match status" value="1"/>
</dbReference>
<keyword evidence="6 10" id="KW-0326">Glycosidase</keyword>
<evidence type="ECO:0000256" key="6">
    <source>
        <dbReference type="ARBA" id="ARBA00023295"/>
    </source>
</evidence>
<keyword evidence="4" id="KW-0732">Signal</keyword>
<dbReference type="OrthoDB" id="62120at2759"/>
<keyword evidence="12" id="KW-0472">Membrane</keyword>
<sequence>MLNQTLKSRTAGSNKLPLSFLLLGSICSLWIIFSLNLLKPQAFPSFSETILSKRAFRNENIQKRGLGYLPRKPKWDFDKDKIVGLSLGNWLVLERWMSEDWFTTGAGPNTWDEWGFSKALGPKARAVLEEHWSRWFTEADVARAHRAGINTFRVPIGFWMMIKTVPPEPYVTQGQLAYLEKLCHWAYVRNMYVILDLHGLPGSQNGEQQSGHNTTLPTFFQPLQQARSDQFVKAVVDWVAQSPYYSIISAIEVVNEPRPYTTEQRAMLRAFYERSYTTIQTLGNKAPVMLFADGYVPGDKLAYWWDFAASHRTSPTSLALADHPYPGFFPANGDHHDVLNQVCTKGAKYANFPVTTVITEWSLRSGIQDSKFEKVFYEAQLRTWTWYSGAVFWSLRNLASKAPVLADKIAPYQWSFETLLDRGVVTLPANEKQSTHDFLASLHTPCGPRPQVQRNGPKPTGPEAEKAITSAQAAKAMIDGINKSVEKAAQSFGLVGSGSRAVWKKHG</sequence>
<comment type="catalytic activity">
    <reaction evidence="8">
        <text>Successive hydrolysis of beta-D-glucose units from the non-reducing ends of (1-&gt;3)-beta-D-glucans, releasing alpha-glucose.</text>
        <dbReference type="EC" id="3.2.1.58"/>
    </reaction>
</comment>
<dbReference type="AlphaFoldDB" id="A0A9Q3C5R9"/>
<feature type="domain" description="Glycoside hydrolase family 5" evidence="13">
    <location>
        <begin position="129"/>
        <end position="326"/>
    </location>
</feature>
<dbReference type="InterPro" id="IPR017853">
    <property type="entry name" value="GH"/>
</dbReference>
<dbReference type="EMBL" id="AVOT02004908">
    <property type="protein sequence ID" value="MBW0477739.1"/>
    <property type="molecule type" value="Genomic_DNA"/>
</dbReference>
<dbReference type="Gene3D" id="3.20.20.80">
    <property type="entry name" value="Glycosidases"/>
    <property type="match status" value="1"/>
</dbReference>
<evidence type="ECO:0000256" key="1">
    <source>
        <dbReference type="ARBA" id="ARBA00004613"/>
    </source>
</evidence>
<evidence type="ECO:0000259" key="13">
    <source>
        <dbReference type="Pfam" id="PF00150"/>
    </source>
</evidence>
<evidence type="ECO:0000256" key="8">
    <source>
        <dbReference type="ARBA" id="ARBA00036824"/>
    </source>
</evidence>
<dbReference type="PANTHER" id="PTHR31297:SF1">
    <property type="entry name" value="GLUCAN 1,3-BETA-GLUCOSIDASE I_II-RELATED"/>
    <property type="match status" value="1"/>
</dbReference>
<evidence type="ECO:0000256" key="10">
    <source>
        <dbReference type="RuleBase" id="RU361153"/>
    </source>
</evidence>
<keyword evidence="5 10" id="KW-0378">Hydrolase</keyword>
<comment type="caution">
    <text evidence="14">The sequence shown here is derived from an EMBL/GenBank/DDBJ whole genome shotgun (WGS) entry which is preliminary data.</text>
</comment>
<keyword evidence="7" id="KW-0961">Cell wall biogenesis/degradation</keyword>
<feature type="region of interest" description="Disordered" evidence="11">
    <location>
        <begin position="444"/>
        <end position="465"/>
    </location>
</feature>
<evidence type="ECO:0000256" key="11">
    <source>
        <dbReference type="SAM" id="MobiDB-lite"/>
    </source>
</evidence>
<dbReference type="InterPro" id="IPR050386">
    <property type="entry name" value="Glycosyl_hydrolase_5"/>
</dbReference>
<evidence type="ECO:0000256" key="7">
    <source>
        <dbReference type="ARBA" id="ARBA00023316"/>
    </source>
</evidence>
<dbReference type="InterPro" id="IPR001547">
    <property type="entry name" value="Glyco_hydro_5"/>
</dbReference>
<name>A0A9Q3C5R9_9BASI</name>
<reference evidence="14" key="1">
    <citation type="submission" date="2021-03" db="EMBL/GenBank/DDBJ databases">
        <title>Draft genome sequence of rust myrtle Austropuccinia psidii MF-1, a brazilian biotype.</title>
        <authorList>
            <person name="Quecine M.C."/>
            <person name="Pachon D.M.R."/>
            <person name="Bonatelli M.L."/>
            <person name="Correr F.H."/>
            <person name="Franceschini L.M."/>
            <person name="Leite T.F."/>
            <person name="Margarido G.R.A."/>
            <person name="Almeida C.A."/>
            <person name="Ferrarezi J.A."/>
            <person name="Labate C.A."/>
        </authorList>
    </citation>
    <scope>NUCLEOTIDE SEQUENCE</scope>
    <source>
        <strain evidence="14">MF-1</strain>
    </source>
</reference>
<keyword evidence="3" id="KW-0964">Secreted</keyword>
<evidence type="ECO:0000256" key="2">
    <source>
        <dbReference type="ARBA" id="ARBA00005641"/>
    </source>
</evidence>
<evidence type="ECO:0000256" key="12">
    <source>
        <dbReference type="SAM" id="Phobius"/>
    </source>
</evidence>
<keyword evidence="12" id="KW-0812">Transmembrane</keyword>
<protein>
    <recommendedName>
        <fullName evidence="9">glucan 1,3-beta-glucosidase</fullName>
        <ecNumber evidence="9">3.2.1.58</ecNumber>
    </recommendedName>
</protein>
<keyword evidence="12" id="KW-1133">Transmembrane helix</keyword>
<feature type="transmembrane region" description="Helical" evidence="12">
    <location>
        <begin position="20"/>
        <end position="38"/>
    </location>
</feature>
<accession>A0A9Q3C5R9</accession>
<dbReference type="GO" id="GO:0004338">
    <property type="term" value="F:glucan exo-1,3-beta-glucosidase activity"/>
    <property type="evidence" value="ECO:0007669"/>
    <property type="project" value="UniProtKB-EC"/>
</dbReference>
<comment type="similarity">
    <text evidence="2 10">Belongs to the glycosyl hydrolase 5 (cellulase A) family.</text>
</comment>
<keyword evidence="15" id="KW-1185">Reference proteome</keyword>